<evidence type="ECO:0008006" key="4">
    <source>
        <dbReference type="Google" id="ProtNLM"/>
    </source>
</evidence>
<feature type="transmembrane region" description="Helical" evidence="1">
    <location>
        <begin position="72"/>
        <end position="94"/>
    </location>
</feature>
<reference evidence="2 3" key="1">
    <citation type="submission" date="2023-05" db="EMBL/GenBank/DDBJ databases">
        <title>Xanthomonas rydalmerenesis sp. nov., a novel Xanthomonas species isolated from Fragaria x ananassa.</title>
        <authorList>
            <person name="McKnight D.J.E."/>
            <person name="Wong-Bajracharya J."/>
            <person name="Okoh E.B."/>
            <person name="Snijders F."/>
            <person name="Lidbetter F."/>
            <person name="Webster J."/>
            <person name="Djordjevic S.P."/>
            <person name="Bogema D.R."/>
            <person name="Chapman T.A."/>
        </authorList>
    </citation>
    <scope>NUCLEOTIDE SEQUENCE [LARGE SCALE GENOMIC DNA]</scope>
    <source>
        <strain evidence="2 3">DAR34883</strain>
    </source>
</reference>
<sequence>MELDELKAAWIDYGRQLERQTARSDALQRVRGLHGIGRRVRLLAGAQWLQLAIGLLFSLWGGAAWTDHWGSWHLVAYGLALHGYGLALLLTAAVQLRRIGAIDYAGPIADSQQAIVRLRRARLRSDRILFACGGVMWVPALGLLLHTAGVDLWVLRPAVVLANLLAGLAISVALVVASLRWPAWFERSAQHRRLAEIERDLRGLDEESPDDDGRTRRGA</sequence>
<dbReference type="EMBL" id="CP126172">
    <property type="protein sequence ID" value="WOS39430.1"/>
    <property type="molecule type" value="Genomic_DNA"/>
</dbReference>
<keyword evidence="1" id="KW-0472">Membrane</keyword>
<keyword evidence="1" id="KW-0812">Transmembrane</keyword>
<protein>
    <recommendedName>
        <fullName evidence="4">Serine/threonine protein kinase</fullName>
    </recommendedName>
</protein>
<evidence type="ECO:0000313" key="2">
    <source>
        <dbReference type="EMBL" id="WOS39430.1"/>
    </source>
</evidence>
<accession>A0ABZ0JI16</accession>
<dbReference type="Proteomes" id="UP001302020">
    <property type="component" value="Chromosome"/>
</dbReference>
<proteinExistence type="predicted"/>
<evidence type="ECO:0000256" key="1">
    <source>
        <dbReference type="SAM" id="Phobius"/>
    </source>
</evidence>
<keyword evidence="3" id="KW-1185">Reference proteome</keyword>
<name>A0ABZ0JI16_9XANT</name>
<organism evidence="2 3">
    <name type="scientific">Xanthomonas rydalmerensis</name>
    <dbReference type="NCBI Taxonomy" id="3046274"/>
    <lineage>
        <taxon>Bacteria</taxon>
        <taxon>Pseudomonadati</taxon>
        <taxon>Pseudomonadota</taxon>
        <taxon>Gammaproteobacteria</taxon>
        <taxon>Lysobacterales</taxon>
        <taxon>Lysobacteraceae</taxon>
        <taxon>Xanthomonas</taxon>
    </lineage>
</organism>
<feature type="transmembrane region" description="Helical" evidence="1">
    <location>
        <begin position="48"/>
        <end position="66"/>
    </location>
</feature>
<gene>
    <name evidence="2" type="ORF">QN243_13435</name>
</gene>
<feature type="transmembrane region" description="Helical" evidence="1">
    <location>
        <begin position="160"/>
        <end position="183"/>
    </location>
</feature>
<dbReference type="RefSeq" id="WP_317843412.1">
    <property type="nucleotide sequence ID" value="NZ_CP126170.1"/>
</dbReference>
<feature type="transmembrane region" description="Helical" evidence="1">
    <location>
        <begin position="128"/>
        <end position="148"/>
    </location>
</feature>
<keyword evidence="1" id="KW-1133">Transmembrane helix</keyword>
<evidence type="ECO:0000313" key="3">
    <source>
        <dbReference type="Proteomes" id="UP001302020"/>
    </source>
</evidence>